<evidence type="ECO:0000313" key="2">
    <source>
        <dbReference type="EMBL" id="GJC83826.1"/>
    </source>
</evidence>
<dbReference type="AlphaFoldDB" id="A0AA37GP27"/>
<keyword evidence="3" id="KW-1185">Reference proteome</keyword>
<dbReference type="Proteomes" id="UP001055172">
    <property type="component" value="Unassembled WGS sequence"/>
</dbReference>
<feature type="compositionally biased region" description="Low complexity" evidence="1">
    <location>
        <begin position="53"/>
        <end position="65"/>
    </location>
</feature>
<name>A0AA37GP27_9PEZI</name>
<evidence type="ECO:0000256" key="1">
    <source>
        <dbReference type="SAM" id="MobiDB-lite"/>
    </source>
</evidence>
<proteinExistence type="predicted"/>
<dbReference type="EMBL" id="BPPX01000013">
    <property type="protein sequence ID" value="GJC83826.1"/>
    <property type="molecule type" value="Genomic_DNA"/>
</dbReference>
<reference evidence="2 3" key="1">
    <citation type="submission" date="2021-07" db="EMBL/GenBank/DDBJ databases">
        <title>Genome data of Colletotrichum spaethianum.</title>
        <authorList>
            <person name="Utami Y.D."/>
            <person name="Hiruma K."/>
        </authorList>
    </citation>
    <scope>NUCLEOTIDE SEQUENCE [LARGE SCALE GENOMIC DNA]</scope>
    <source>
        <strain evidence="2 3">MAFF 242679</strain>
    </source>
</reference>
<comment type="caution">
    <text evidence="2">The sequence shown here is derived from an EMBL/GenBank/DDBJ whole genome shotgun (WGS) entry which is preliminary data.</text>
</comment>
<feature type="region of interest" description="Disordered" evidence="1">
    <location>
        <begin position="1"/>
        <end position="83"/>
    </location>
</feature>
<feature type="compositionally biased region" description="Low complexity" evidence="1">
    <location>
        <begin position="28"/>
        <end position="46"/>
    </location>
</feature>
<gene>
    <name evidence="2" type="ORF">ColLi_06664</name>
</gene>
<sequence length="83" mass="8548">MAHCGFLSESGSAAQSRVSTSSGSDAALPLRHLPSPSPRTAPRSTACPAIPAVRVRCSLRSSRSSDIGQRGGMARGDDWSAAH</sequence>
<evidence type="ECO:0000313" key="3">
    <source>
        <dbReference type="Proteomes" id="UP001055172"/>
    </source>
</evidence>
<accession>A0AA37GP27</accession>
<protein>
    <submittedName>
        <fullName evidence="2">Uncharacterized protein</fullName>
    </submittedName>
</protein>
<feature type="compositionally biased region" description="Polar residues" evidence="1">
    <location>
        <begin position="9"/>
        <end position="24"/>
    </location>
</feature>
<organism evidence="2 3">
    <name type="scientific">Colletotrichum liriopes</name>
    <dbReference type="NCBI Taxonomy" id="708192"/>
    <lineage>
        <taxon>Eukaryota</taxon>
        <taxon>Fungi</taxon>
        <taxon>Dikarya</taxon>
        <taxon>Ascomycota</taxon>
        <taxon>Pezizomycotina</taxon>
        <taxon>Sordariomycetes</taxon>
        <taxon>Hypocreomycetidae</taxon>
        <taxon>Glomerellales</taxon>
        <taxon>Glomerellaceae</taxon>
        <taxon>Colletotrichum</taxon>
        <taxon>Colletotrichum spaethianum species complex</taxon>
    </lineage>
</organism>